<dbReference type="PANTHER" id="PTHR33495">
    <property type="entry name" value="ANTI-SIGMA FACTOR ANTAGONIST TM_1081-RELATED-RELATED"/>
    <property type="match status" value="1"/>
</dbReference>
<dbReference type="NCBIfam" id="TIGR00377">
    <property type="entry name" value="ant_ant_sig"/>
    <property type="match status" value="1"/>
</dbReference>
<dbReference type="Proteomes" id="UP000295281">
    <property type="component" value="Unassembled WGS sequence"/>
</dbReference>
<dbReference type="EMBL" id="SNYN01000023">
    <property type="protein sequence ID" value="TDQ46902.1"/>
    <property type="molecule type" value="Genomic_DNA"/>
</dbReference>
<evidence type="ECO:0000256" key="2">
    <source>
        <dbReference type="RuleBase" id="RU003749"/>
    </source>
</evidence>
<dbReference type="OrthoDB" id="9794628at2"/>
<dbReference type="InterPro" id="IPR036513">
    <property type="entry name" value="STAS_dom_sf"/>
</dbReference>
<protein>
    <recommendedName>
        <fullName evidence="2">Anti-sigma factor antagonist</fullName>
    </recommendedName>
</protein>
<dbReference type="SUPFAM" id="SSF52091">
    <property type="entry name" value="SpoIIaa-like"/>
    <property type="match status" value="1"/>
</dbReference>
<proteinExistence type="inferred from homology"/>
<dbReference type="InterPro" id="IPR003658">
    <property type="entry name" value="Anti-sigma_ant"/>
</dbReference>
<dbReference type="PROSITE" id="PS50801">
    <property type="entry name" value="STAS"/>
    <property type="match status" value="1"/>
</dbReference>
<dbReference type="AlphaFoldDB" id="A0A4R6UK18"/>
<dbReference type="Gene3D" id="3.30.750.24">
    <property type="entry name" value="STAS domain"/>
    <property type="match status" value="1"/>
</dbReference>
<evidence type="ECO:0000313" key="4">
    <source>
        <dbReference type="EMBL" id="TDQ46902.1"/>
    </source>
</evidence>
<keyword evidence="5" id="KW-1185">Reference proteome</keyword>
<name>A0A4R6UK18_9ACTN</name>
<gene>
    <name evidence="4" type="ORF">EV190_12358</name>
</gene>
<accession>A0A4R6UK18</accession>
<evidence type="ECO:0000259" key="3">
    <source>
        <dbReference type="PROSITE" id="PS50801"/>
    </source>
</evidence>
<comment type="caution">
    <text evidence="4">The sequence shown here is derived from an EMBL/GenBank/DDBJ whole genome shotgun (WGS) entry which is preliminary data.</text>
</comment>
<dbReference type="InterPro" id="IPR002645">
    <property type="entry name" value="STAS_dom"/>
</dbReference>
<feature type="domain" description="STAS" evidence="3">
    <location>
        <begin position="3"/>
        <end position="106"/>
    </location>
</feature>
<evidence type="ECO:0000256" key="1">
    <source>
        <dbReference type="ARBA" id="ARBA00009013"/>
    </source>
</evidence>
<dbReference type="PANTHER" id="PTHR33495:SF14">
    <property type="entry name" value="ANTI-SIGMA FACTOR ANTAGONIST"/>
    <property type="match status" value="1"/>
</dbReference>
<dbReference type="CDD" id="cd07043">
    <property type="entry name" value="STAS_anti-anti-sigma_factors"/>
    <property type="match status" value="1"/>
</dbReference>
<dbReference type="RefSeq" id="WP_133743072.1">
    <property type="nucleotide sequence ID" value="NZ_SNYN01000023.1"/>
</dbReference>
<sequence>MSFDATLDMAGRTATIRLAGSLDTATAPMFREVIEQASTGPLELLVLNMENLSYMSSAGLRCLLFARQKMGEDTRVMVLGANPEVSRTIRLTGFDQSITMSRHVAD</sequence>
<dbReference type="GO" id="GO:0043856">
    <property type="term" value="F:anti-sigma factor antagonist activity"/>
    <property type="evidence" value="ECO:0007669"/>
    <property type="project" value="InterPro"/>
</dbReference>
<dbReference type="Pfam" id="PF01740">
    <property type="entry name" value="STAS"/>
    <property type="match status" value="1"/>
</dbReference>
<organism evidence="4 5">
    <name type="scientific">Actinorugispora endophytica</name>
    <dbReference type="NCBI Taxonomy" id="1605990"/>
    <lineage>
        <taxon>Bacteria</taxon>
        <taxon>Bacillati</taxon>
        <taxon>Actinomycetota</taxon>
        <taxon>Actinomycetes</taxon>
        <taxon>Streptosporangiales</taxon>
        <taxon>Nocardiopsidaceae</taxon>
        <taxon>Actinorugispora</taxon>
    </lineage>
</organism>
<comment type="similarity">
    <text evidence="1 2">Belongs to the anti-sigma-factor antagonist family.</text>
</comment>
<reference evidence="4 5" key="1">
    <citation type="submission" date="2019-03" db="EMBL/GenBank/DDBJ databases">
        <title>Genomic Encyclopedia of Type Strains, Phase IV (KMG-IV): sequencing the most valuable type-strain genomes for metagenomic binning, comparative biology and taxonomic classification.</title>
        <authorList>
            <person name="Goeker M."/>
        </authorList>
    </citation>
    <scope>NUCLEOTIDE SEQUENCE [LARGE SCALE GENOMIC DNA]</scope>
    <source>
        <strain evidence="4 5">DSM 46770</strain>
    </source>
</reference>
<evidence type="ECO:0000313" key="5">
    <source>
        <dbReference type="Proteomes" id="UP000295281"/>
    </source>
</evidence>